<protein>
    <recommendedName>
        <fullName evidence="3">DUF4944 domain-containing protein</fullName>
    </recommendedName>
</protein>
<sequence>MNRNKLIIGIVGLVILLIATTSVMKSLNKEVIEHNYTFVGESENWKAEYRVKGQEVFYEENDTFEYDSESKSQLKLTYKGDLNELSLVRSLEFNYEAPLNGGGKGLEFDKPPEQKVFTHSSNDLVSEDAVIDVNVQWDENKEEFTLKSKEQP</sequence>
<organism evidence="1 2">
    <name type="scientific">Virgibacillus litoralis</name>
    <dbReference type="NCBI Taxonomy" id="578221"/>
    <lineage>
        <taxon>Bacteria</taxon>
        <taxon>Bacillati</taxon>
        <taxon>Bacillota</taxon>
        <taxon>Bacilli</taxon>
        <taxon>Bacillales</taxon>
        <taxon>Bacillaceae</taxon>
        <taxon>Virgibacillus</taxon>
    </lineage>
</organism>
<evidence type="ECO:0000313" key="1">
    <source>
        <dbReference type="EMBL" id="MBP1948988.1"/>
    </source>
</evidence>
<dbReference type="RefSeq" id="WP_209480526.1">
    <property type="nucleotide sequence ID" value="NZ_JAGGKK010000009.1"/>
</dbReference>
<evidence type="ECO:0008006" key="3">
    <source>
        <dbReference type="Google" id="ProtNLM"/>
    </source>
</evidence>
<gene>
    <name evidence="1" type="ORF">J2Z82_001925</name>
</gene>
<comment type="caution">
    <text evidence="1">The sequence shown here is derived from an EMBL/GenBank/DDBJ whole genome shotgun (WGS) entry which is preliminary data.</text>
</comment>
<keyword evidence="2" id="KW-1185">Reference proteome</keyword>
<name>A0ABS4HDQ4_9BACI</name>
<dbReference type="EMBL" id="JAGGKK010000009">
    <property type="protein sequence ID" value="MBP1948988.1"/>
    <property type="molecule type" value="Genomic_DNA"/>
</dbReference>
<accession>A0ABS4HDQ4</accession>
<reference evidence="1 2" key="1">
    <citation type="submission" date="2021-03" db="EMBL/GenBank/DDBJ databases">
        <title>Genomic Encyclopedia of Type Strains, Phase IV (KMG-IV): sequencing the most valuable type-strain genomes for metagenomic binning, comparative biology and taxonomic classification.</title>
        <authorList>
            <person name="Goeker M."/>
        </authorList>
    </citation>
    <scope>NUCLEOTIDE SEQUENCE [LARGE SCALE GENOMIC DNA]</scope>
    <source>
        <strain evidence="1 2">DSM 21085</strain>
    </source>
</reference>
<dbReference type="Proteomes" id="UP001519328">
    <property type="component" value="Unassembled WGS sequence"/>
</dbReference>
<evidence type="ECO:0000313" key="2">
    <source>
        <dbReference type="Proteomes" id="UP001519328"/>
    </source>
</evidence>
<proteinExistence type="predicted"/>